<evidence type="ECO:0000256" key="5">
    <source>
        <dbReference type="SAM" id="MobiDB-lite"/>
    </source>
</evidence>
<feature type="transmembrane region" description="Helical" evidence="6">
    <location>
        <begin position="116"/>
        <end position="135"/>
    </location>
</feature>
<dbReference type="Pfam" id="PF03547">
    <property type="entry name" value="Mem_trans"/>
    <property type="match status" value="1"/>
</dbReference>
<organism evidence="7 8">
    <name type="scientific">Lophiostoma macrostomum CBS 122681</name>
    <dbReference type="NCBI Taxonomy" id="1314788"/>
    <lineage>
        <taxon>Eukaryota</taxon>
        <taxon>Fungi</taxon>
        <taxon>Dikarya</taxon>
        <taxon>Ascomycota</taxon>
        <taxon>Pezizomycotina</taxon>
        <taxon>Dothideomycetes</taxon>
        <taxon>Pleosporomycetidae</taxon>
        <taxon>Pleosporales</taxon>
        <taxon>Lophiostomataceae</taxon>
        <taxon>Lophiostoma</taxon>
    </lineage>
</organism>
<dbReference type="PANTHER" id="PTHR31794">
    <property type="entry name" value="AUXIN EFFLUX TRANSPORTER FAMILY PROTEIN (EUROFUNG)"/>
    <property type="match status" value="1"/>
</dbReference>
<evidence type="ECO:0000313" key="8">
    <source>
        <dbReference type="Proteomes" id="UP000799324"/>
    </source>
</evidence>
<sequence>MGGSDIAISFVGALQASVSVLLTIFYGVLTAQFGLLSQRAAKEVSGMCVKLFLPALLIFKLGSQLELDTGMRYLPILIWAIGYNLLSIVIGVVATRFFSLPGWTTPALAFNNTTSLPLLLIQSLSATGILETVLGDGDTAEDAVDRAVSYFLVNALVSNSLTFALGPRLLGSHKRDGEAEDNQDEEDAEADGEQTDGTNERSRPDEDQIIDEETTLLPQHHVVKVNWAGYQGYQRGQHYWKRLPPWAQSTLDVAYQFLNAPLIGAIIGAIIGLTPALHKVFFNKFNNGGYLNAWLTSSIQNIGDLFASLQIIVVGVKLSQSLRKMKRGEESGAFSWPSFIFITLVRFIIWPAISIPVIYGLATKTGLLSSDPMLWFAMMLMPTGPPAMILTALSDVSGSPETEKMAIAKFLTASYAITPLICFAVVGGLKASQAALG</sequence>
<protein>
    <recommendedName>
        <fullName evidence="9">Auxin efflux carrier</fullName>
    </recommendedName>
</protein>
<dbReference type="PANTHER" id="PTHR31794:SF4">
    <property type="entry name" value="AUXIN EFFLUX TRANSPORTER FAMILY PROTEIN (EUROFUNG)"/>
    <property type="match status" value="1"/>
</dbReference>
<dbReference type="GO" id="GO:0005783">
    <property type="term" value="C:endoplasmic reticulum"/>
    <property type="evidence" value="ECO:0007669"/>
    <property type="project" value="TreeGrafter"/>
</dbReference>
<dbReference type="GO" id="GO:0055085">
    <property type="term" value="P:transmembrane transport"/>
    <property type="evidence" value="ECO:0007669"/>
    <property type="project" value="InterPro"/>
</dbReference>
<reference evidence="7" key="1">
    <citation type="journal article" date="2020" name="Stud. Mycol.">
        <title>101 Dothideomycetes genomes: a test case for predicting lifestyles and emergence of pathogens.</title>
        <authorList>
            <person name="Haridas S."/>
            <person name="Albert R."/>
            <person name="Binder M."/>
            <person name="Bloem J."/>
            <person name="Labutti K."/>
            <person name="Salamov A."/>
            <person name="Andreopoulos B."/>
            <person name="Baker S."/>
            <person name="Barry K."/>
            <person name="Bills G."/>
            <person name="Bluhm B."/>
            <person name="Cannon C."/>
            <person name="Castanera R."/>
            <person name="Culley D."/>
            <person name="Daum C."/>
            <person name="Ezra D."/>
            <person name="Gonzalez J."/>
            <person name="Henrissat B."/>
            <person name="Kuo A."/>
            <person name="Liang C."/>
            <person name="Lipzen A."/>
            <person name="Lutzoni F."/>
            <person name="Magnuson J."/>
            <person name="Mondo S."/>
            <person name="Nolan M."/>
            <person name="Ohm R."/>
            <person name="Pangilinan J."/>
            <person name="Park H.-J."/>
            <person name="Ramirez L."/>
            <person name="Alfaro M."/>
            <person name="Sun H."/>
            <person name="Tritt A."/>
            <person name="Yoshinaga Y."/>
            <person name="Zwiers L.-H."/>
            <person name="Turgeon B."/>
            <person name="Goodwin S."/>
            <person name="Spatafora J."/>
            <person name="Crous P."/>
            <person name="Grigoriev I."/>
        </authorList>
    </citation>
    <scope>NUCLEOTIDE SEQUENCE</scope>
    <source>
        <strain evidence="7">CBS 122681</strain>
    </source>
</reference>
<name>A0A6A6SNH8_9PLEO</name>
<dbReference type="EMBL" id="MU004493">
    <property type="protein sequence ID" value="KAF2649425.1"/>
    <property type="molecule type" value="Genomic_DNA"/>
</dbReference>
<feature type="region of interest" description="Disordered" evidence="5">
    <location>
        <begin position="174"/>
        <end position="206"/>
    </location>
</feature>
<evidence type="ECO:0000256" key="4">
    <source>
        <dbReference type="ARBA" id="ARBA00023136"/>
    </source>
</evidence>
<dbReference type="InterPro" id="IPR004776">
    <property type="entry name" value="Mem_transp_PIN-like"/>
</dbReference>
<keyword evidence="3 6" id="KW-1133">Transmembrane helix</keyword>
<feature type="transmembrane region" description="Helical" evidence="6">
    <location>
        <begin position="257"/>
        <end position="278"/>
    </location>
</feature>
<evidence type="ECO:0000256" key="6">
    <source>
        <dbReference type="SAM" id="Phobius"/>
    </source>
</evidence>
<dbReference type="AlphaFoldDB" id="A0A6A6SNH8"/>
<feature type="transmembrane region" description="Helical" evidence="6">
    <location>
        <begin position="41"/>
        <end position="61"/>
    </location>
</feature>
<feature type="transmembrane region" description="Helical" evidence="6">
    <location>
        <begin position="339"/>
        <end position="362"/>
    </location>
</feature>
<proteinExistence type="predicted"/>
<feature type="transmembrane region" description="Helical" evidence="6">
    <location>
        <begin position="73"/>
        <end position="95"/>
    </location>
</feature>
<dbReference type="OrthoDB" id="191139at2759"/>
<accession>A0A6A6SNH8</accession>
<feature type="transmembrane region" description="Helical" evidence="6">
    <location>
        <begin position="406"/>
        <end position="429"/>
    </location>
</feature>
<dbReference type="GO" id="GO:0016020">
    <property type="term" value="C:membrane"/>
    <property type="evidence" value="ECO:0007669"/>
    <property type="project" value="UniProtKB-SubCell"/>
</dbReference>
<feature type="transmembrane region" description="Helical" evidence="6">
    <location>
        <begin position="374"/>
        <end position="394"/>
    </location>
</feature>
<evidence type="ECO:0000313" key="7">
    <source>
        <dbReference type="EMBL" id="KAF2649425.1"/>
    </source>
</evidence>
<dbReference type="Proteomes" id="UP000799324">
    <property type="component" value="Unassembled WGS sequence"/>
</dbReference>
<keyword evidence="2 6" id="KW-0812">Transmembrane</keyword>
<feature type="compositionally biased region" description="Acidic residues" evidence="5">
    <location>
        <begin position="178"/>
        <end position="194"/>
    </location>
</feature>
<comment type="subcellular location">
    <subcellularLocation>
        <location evidence="1">Membrane</location>
        <topology evidence="1">Multi-pass membrane protein</topology>
    </subcellularLocation>
</comment>
<keyword evidence="4 6" id="KW-0472">Membrane</keyword>
<gene>
    <name evidence="7" type="ORF">K491DRAFT_610850</name>
</gene>
<keyword evidence="8" id="KW-1185">Reference proteome</keyword>
<feature type="transmembrane region" description="Helical" evidence="6">
    <location>
        <begin position="6"/>
        <end position="29"/>
    </location>
</feature>
<evidence type="ECO:0008006" key="9">
    <source>
        <dbReference type="Google" id="ProtNLM"/>
    </source>
</evidence>
<feature type="transmembrane region" description="Helical" evidence="6">
    <location>
        <begin position="147"/>
        <end position="165"/>
    </location>
</feature>
<evidence type="ECO:0000256" key="2">
    <source>
        <dbReference type="ARBA" id="ARBA00022692"/>
    </source>
</evidence>
<evidence type="ECO:0000256" key="1">
    <source>
        <dbReference type="ARBA" id="ARBA00004141"/>
    </source>
</evidence>
<evidence type="ECO:0000256" key="3">
    <source>
        <dbReference type="ARBA" id="ARBA00022989"/>
    </source>
</evidence>